<evidence type="ECO:0000313" key="3">
    <source>
        <dbReference type="Proteomes" id="UP001165121"/>
    </source>
</evidence>
<comment type="caution">
    <text evidence="2">The sequence shown here is derived from an EMBL/GenBank/DDBJ whole genome shotgun (WGS) entry which is preliminary data.</text>
</comment>
<keyword evidence="3" id="KW-1185">Reference proteome</keyword>
<sequence length="171" mass="17904">MKGVISPTDTMITRGTNEPAGAPNSPLSRADTAPSDSELPGNWAHERKFFHDTACFALRPTSPDARTYASPDTQVATIGTSVAYLGGLTLRSGLAIQSPTAIQHSQTIQSGLAIASPTAIQPVQSIQSVHPFNKAHETSVLTSAEIDMVTAQQANPLDTACALQRPVASPD</sequence>
<dbReference type="AlphaFoldDB" id="A0A9W7D4K5"/>
<evidence type="ECO:0000256" key="1">
    <source>
        <dbReference type="SAM" id="MobiDB-lite"/>
    </source>
</evidence>
<proteinExistence type="predicted"/>
<organism evidence="2 3">
    <name type="scientific">Phytophthora fragariaefolia</name>
    <dbReference type="NCBI Taxonomy" id="1490495"/>
    <lineage>
        <taxon>Eukaryota</taxon>
        <taxon>Sar</taxon>
        <taxon>Stramenopiles</taxon>
        <taxon>Oomycota</taxon>
        <taxon>Peronosporomycetes</taxon>
        <taxon>Peronosporales</taxon>
        <taxon>Peronosporaceae</taxon>
        <taxon>Phytophthora</taxon>
    </lineage>
</organism>
<name>A0A9W7D4K5_9STRA</name>
<feature type="compositionally biased region" description="Polar residues" evidence="1">
    <location>
        <begin position="7"/>
        <end position="16"/>
    </location>
</feature>
<dbReference type="Proteomes" id="UP001165121">
    <property type="component" value="Unassembled WGS sequence"/>
</dbReference>
<evidence type="ECO:0000313" key="2">
    <source>
        <dbReference type="EMBL" id="GMF51164.1"/>
    </source>
</evidence>
<protein>
    <submittedName>
        <fullName evidence="2">Unnamed protein product</fullName>
    </submittedName>
</protein>
<feature type="region of interest" description="Disordered" evidence="1">
    <location>
        <begin position="1"/>
        <end position="41"/>
    </location>
</feature>
<dbReference type="EMBL" id="BSXT01002827">
    <property type="protein sequence ID" value="GMF51164.1"/>
    <property type="molecule type" value="Genomic_DNA"/>
</dbReference>
<gene>
    <name evidence="2" type="ORF">Pfra01_002060900</name>
</gene>
<reference evidence="2" key="1">
    <citation type="submission" date="2023-04" db="EMBL/GenBank/DDBJ databases">
        <title>Phytophthora fragariaefolia NBRC 109709.</title>
        <authorList>
            <person name="Ichikawa N."/>
            <person name="Sato H."/>
            <person name="Tonouchi N."/>
        </authorList>
    </citation>
    <scope>NUCLEOTIDE SEQUENCE</scope>
    <source>
        <strain evidence="2">NBRC 109709</strain>
    </source>
</reference>
<accession>A0A9W7D4K5</accession>